<evidence type="ECO:0000313" key="3">
    <source>
        <dbReference type="EMBL" id="EHO75215.1"/>
    </source>
</evidence>
<feature type="transmembrane region" description="Helical" evidence="1">
    <location>
        <begin position="218"/>
        <end position="237"/>
    </location>
</feature>
<accession>H1HIL4</accession>
<name>H1HIL4_9BACT</name>
<dbReference type="AlphaFoldDB" id="H1HIL4"/>
<dbReference type="Gene3D" id="3.90.550.10">
    <property type="entry name" value="Spore Coat Polysaccharide Biosynthesis Protein SpsA, Chain A"/>
    <property type="match status" value="1"/>
</dbReference>
<dbReference type="OrthoDB" id="9810303at2"/>
<protein>
    <recommendedName>
        <fullName evidence="2">Glycosyltransferase 2-like domain-containing protein</fullName>
    </recommendedName>
</protein>
<dbReference type="Pfam" id="PF00535">
    <property type="entry name" value="Glycos_transf_2"/>
    <property type="match status" value="1"/>
</dbReference>
<evidence type="ECO:0000313" key="4">
    <source>
        <dbReference type="Proteomes" id="UP000003167"/>
    </source>
</evidence>
<keyword evidence="1" id="KW-0812">Transmembrane</keyword>
<dbReference type="RefSeq" id="WP_008563571.1">
    <property type="nucleotide sequence ID" value="NZ_JH594500.1"/>
</dbReference>
<dbReference type="InterPro" id="IPR050256">
    <property type="entry name" value="Glycosyltransferase_2"/>
</dbReference>
<dbReference type="EMBL" id="AGEK01000001">
    <property type="protein sequence ID" value="EHO75215.1"/>
    <property type="molecule type" value="Genomic_DNA"/>
</dbReference>
<keyword evidence="1" id="KW-1133">Transmembrane helix</keyword>
<dbReference type="HOGENOM" id="CLU_033536_7_4_10"/>
<dbReference type="InterPro" id="IPR001173">
    <property type="entry name" value="Glyco_trans_2-like"/>
</dbReference>
<dbReference type="PANTHER" id="PTHR48090:SF7">
    <property type="entry name" value="RFBJ PROTEIN"/>
    <property type="match status" value="1"/>
</dbReference>
<dbReference type="SUPFAM" id="SSF53448">
    <property type="entry name" value="Nucleotide-diphospho-sugar transferases"/>
    <property type="match status" value="1"/>
</dbReference>
<dbReference type="CDD" id="cd04179">
    <property type="entry name" value="DPM_DPG-synthase_like"/>
    <property type="match status" value="1"/>
</dbReference>
<dbReference type="InterPro" id="IPR029044">
    <property type="entry name" value="Nucleotide-diphossugar_trans"/>
</dbReference>
<evidence type="ECO:0000259" key="2">
    <source>
        <dbReference type="Pfam" id="PF00535"/>
    </source>
</evidence>
<comment type="caution">
    <text evidence="3">The sequence shown here is derived from an EMBL/GenBank/DDBJ whole genome shotgun (WGS) entry which is preliminary data.</text>
</comment>
<keyword evidence="4" id="KW-1185">Reference proteome</keyword>
<reference evidence="3 4" key="1">
    <citation type="submission" date="2011-12" db="EMBL/GenBank/DDBJ databases">
        <title>The Genome Sequence of Prevotella maculosa OT 289.</title>
        <authorList>
            <consortium name="The Broad Institute Genome Sequencing Platform"/>
            <person name="Earl A."/>
            <person name="Ward D."/>
            <person name="Feldgarden M."/>
            <person name="Gevers D."/>
            <person name="Izard J."/>
            <person name="Blanton J.M."/>
            <person name="Mathney J."/>
            <person name="Tanner A.C."/>
            <person name="Dewhirst F.E."/>
            <person name="Young S.K."/>
            <person name="Zeng Q."/>
            <person name="Gargeya S."/>
            <person name="Fitzgerald M."/>
            <person name="Haas B."/>
            <person name="Abouelleil A."/>
            <person name="Alvarado L."/>
            <person name="Arachchi H.M."/>
            <person name="Berlin A."/>
            <person name="Chapman S.B."/>
            <person name="Gearin G."/>
            <person name="Goldberg J."/>
            <person name="Griggs A."/>
            <person name="Gujja S."/>
            <person name="Hansen M."/>
            <person name="Heiman D."/>
            <person name="Howarth C."/>
            <person name="Larimer J."/>
            <person name="Lui A."/>
            <person name="MacDonald P.J.P."/>
            <person name="McCowen C."/>
            <person name="Montmayeur A."/>
            <person name="Murphy C."/>
            <person name="Neiman D."/>
            <person name="Pearson M."/>
            <person name="Priest M."/>
            <person name="Roberts A."/>
            <person name="Saif S."/>
            <person name="Shea T."/>
            <person name="Sisk P."/>
            <person name="Stolte C."/>
            <person name="Sykes S."/>
            <person name="Wortman J."/>
            <person name="Nusbaum C."/>
            <person name="Birren B."/>
        </authorList>
    </citation>
    <scope>NUCLEOTIDE SEQUENCE [LARGE SCALE GENOMIC DNA]</scope>
    <source>
        <strain evidence="3 4">OT 289</strain>
    </source>
</reference>
<feature type="domain" description="Glycosyltransferase 2-like" evidence="2">
    <location>
        <begin position="12"/>
        <end position="127"/>
    </location>
</feature>
<dbReference type="PATRIC" id="fig|999422.3.peg.8"/>
<evidence type="ECO:0000256" key="1">
    <source>
        <dbReference type="SAM" id="Phobius"/>
    </source>
</evidence>
<proteinExistence type="predicted"/>
<sequence>MEKSETVINHTCVIIPTYNNGGTVADVVARALQQTPHVIVVNDGSYDDTLSALQPFDIILVSYDRNRGKGHALKQGFRKARELGFRYAVTLDADGQHFPEDIPLLLEVCLKYPQALIVGVRNLTEDNMPRGNTFANRFSNFWFCIQTLRRVADTQSGFRLYPLSRMKDWWIVSSRYEAELGLLVLAAWLDVEICQTDVRVHYPPQHERVTHFRPGLDFARISVLNTLLCVGALFFYLPKLLVYNLPRSLWFRLKEWQRCFLSARSANTKPDGM</sequence>
<dbReference type="Proteomes" id="UP000003167">
    <property type="component" value="Unassembled WGS sequence"/>
</dbReference>
<gene>
    <name evidence="3" type="ORF">HMPREF9944_00008</name>
</gene>
<organism evidence="3 4">
    <name type="scientific">Segatella maculosa OT 289</name>
    <dbReference type="NCBI Taxonomy" id="999422"/>
    <lineage>
        <taxon>Bacteria</taxon>
        <taxon>Pseudomonadati</taxon>
        <taxon>Bacteroidota</taxon>
        <taxon>Bacteroidia</taxon>
        <taxon>Bacteroidales</taxon>
        <taxon>Prevotellaceae</taxon>
        <taxon>Segatella</taxon>
    </lineage>
</organism>
<keyword evidence="1" id="KW-0472">Membrane</keyword>
<dbReference type="STRING" id="999422.HMPREF9944_00008"/>
<dbReference type="PANTHER" id="PTHR48090">
    <property type="entry name" value="UNDECAPRENYL-PHOSPHATE 4-DEOXY-4-FORMAMIDO-L-ARABINOSE TRANSFERASE-RELATED"/>
    <property type="match status" value="1"/>
</dbReference>